<dbReference type="PANTHER" id="PTHR10836">
    <property type="entry name" value="GLYCERALDEHYDE 3-PHOSPHATE DEHYDROGENASE"/>
    <property type="match status" value="1"/>
</dbReference>
<dbReference type="GO" id="GO:0004365">
    <property type="term" value="F:glyceraldehyde-3-phosphate dehydrogenase (NAD+) (phosphorylating) activity"/>
    <property type="evidence" value="ECO:0007669"/>
    <property type="project" value="TreeGrafter"/>
</dbReference>
<protein>
    <recommendedName>
        <fullName evidence="4">Glyceraldehyde 3-phosphate dehydrogenase NAD(P) binding domain-containing protein</fullName>
    </recommendedName>
</protein>
<dbReference type="AlphaFoldDB" id="A0A835E9H6"/>
<dbReference type="GO" id="GO:0006096">
    <property type="term" value="P:glycolytic process"/>
    <property type="evidence" value="ECO:0007669"/>
    <property type="project" value="TreeGrafter"/>
</dbReference>
<evidence type="ECO:0000256" key="1">
    <source>
        <dbReference type="ARBA" id="ARBA00007406"/>
    </source>
</evidence>
<dbReference type="Gene3D" id="3.40.50.720">
    <property type="entry name" value="NAD(P)-binding Rossmann-like Domain"/>
    <property type="match status" value="1"/>
</dbReference>
<proteinExistence type="inferred from homology"/>
<evidence type="ECO:0000256" key="2">
    <source>
        <dbReference type="ARBA" id="ARBA00023002"/>
    </source>
</evidence>
<name>A0A835E9H6_9POAL</name>
<organism evidence="5 6">
    <name type="scientific">Digitaria exilis</name>
    <dbReference type="NCBI Taxonomy" id="1010633"/>
    <lineage>
        <taxon>Eukaryota</taxon>
        <taxon>Viridiplantae</taxon>
        <taxon>Streptophyta</taxon>
        <taxon>Embryophyta</taxon>
        <taxon>Tracheophyta</taxon>
        <taxon>Spermatophyta</taxon>
        <taxon>Magnoliopsida</taxon>
        <taxon>Liliopsida</taxon>
        <taxon>Poales</taxon>
        <taxon>Poaceae</taxon>
        <taxon>PACMAD clade</taxon>
        <taxon>Panicoideae</taxon>
        <taxon>Panicodae</taxon>
        <taxon>Paniceae</taxon>
        <taxon>Anthephorinae</taxon>
        <taxon>Digitaria</taxon>
    </lineage>
</organism>
<evidence type="ECO:0000313" key="5">
    <source>
        <dbReference type="EMBL" id="KAF8674281.1"/>
    </source>
</evidence>
<dbReference type="Proteomes" id="UP000636709">
    <property type="component" value="Unassembled WGS sequence"/>
</dbReference>
<keyword evidence="6" id="KW-1185">Reference proteome</keyword>
<dbReference type="OrthoDB" id="696046at2759"/>
<dbReference type="GO" id="GO:0051287">
    <property type="term" value="F:NAD binding"/>
    <property type="evidence" value="ECO:0007669"/>
    <property type="project" value="InterPro"/>
</dbReference>
<comment type="similarity">
    <text evidence="1">Belongs to the glyceraldehyde-3-phosphate dehydrogenase family.</text>
</comment>
<dbReference type="SMART" id="SM00846">
    <property type="entry name" value="Gp_dh_N"/>
    <property type="match status" value="1"/>
</dbReference>
<dbReference type="EMBL" id="JACEFO010002197">
    <property type="protein sequence ID" value="KAF8674281.1"/>
    <property type="molecule type" value="Genomic_DNA"/>
</dbReference>
<accession>A0A835E9H6</accession>
<reference evidence="5" key="1">
    <citation type="submission" date="2020-07" db="EMBL/GenBank/DDBJ databases">
        <title>Genome sequence and genetic diversity analysis of an under-domesticated orphan crop, white fonio (Digitaria exilis).</title>
        <authorList>
            <person name="Bennetzen J.L."/>
            <person name="Chen S."/>
            <person name="Ma X."/>
            <person name="Wang X."/>
            <person name="Yssel A.E.J."/>
            <person name="Chaluvadi S.R."/>
            <person name="Johnson M."/>
            <person name="Gangashetty P."/>
            <person name="Hamidou F."/>
            <person name="Sanogo M.D."/>
            <person name="Zwaenepoel A."/>
            <person name="Wallace J."/>
            <person name="Van De Peer Y."/>
            <person name="Van Deynze A."/>
        </authorList>
    </citation>
    <scope>NUCLEOTIDE SEQUENCE</scope>
    <source>
        <tissue evidence="5">Leaves</tissue>
    </source>
</reference>
<dbReference type="SUPFAM" id="SSF51735">
    <property type="entry name" value="NAD(P)-binding Rossmann-fold domains"/>
    <property type="match status" value="1"/>
</dbReference>
<sequence>MAATPKSEPERRRALRRGQARLMVAVDDLMDLLIGGPLLSLSLSLSALATEVHRSRQCSAATGESEEELARPLASPRRGSGRDEDQDEHSFTLLKLEGSIGFPPLAVGEKLLLEGHGLRCNCSVYSLPETRVEKLKTKEEDGLSEEKSDQKEDEGVLVAVQDCQIRPCSACASLELPMPDPLLPDGLKDKTVRFCRLGLQNIEVTEARVTEVEGRRPSLSIVRLDIRAASPPAFCSGELLVLESLDGLRHWEANMRSDDQWAAYGRSDLDAKFYDSGNSNRSISVHVRTAEANSDHGLLLQKSMMIVVKHLPDSSYPLTDNAKGAALRKAGKATVSETHIAKTKIKIGIDGFGSTGRAMARIALESKDVELVVVNDSAITMDQMTCMFRDTHECGQWLSNFKIKDEDPNILMFGDKEVAILRIKYGNHVVIIMFNIVYPREPDKIPWSKTRADYIVTACADESDADYYKAIGSVLPGWKGACEGMIFRVPAVDELPMDLAIELAEFKEYQLLSCSTK</sequence>
<evidence type="ECO:0000313" key="6">
    <source>
        <dbReference type="Proteomes" id="UP000636709"/>
    </source>
</evidence>
<gene>
    <name evidence="5" type="ORF">HU200_048103</name>
</gene>
<keyword evidence="2" id="KW-0560">Oxidoreductase</keyword>
<feature type="region of interest" description="Disordered" evidence="3">
    <location>
        <begin position="58"/>
        <end position="88"/>
    </location>
</feature>
<dbReference type="Pfam" id="PF00044">
    <property type="entry name" value="Gp_dh_N"/>
    <property type="match status" value="1"/>
</dbReference>
<feature type="domain" description="Glyceraldehyde 3-phosphate dehydrogenase NAD(P) binding" evidence="4">
    <location>
        <begin position="345"/>
        <end position="437"/>
    </location>
</feature>
<dbReference type="InterPro" id="IPR020828">
    <property type="entry name" value="GlycerAld_3-P_DH_NAD(P)-bd"/>
</dbReference>
<dbReference type="PANTHER" id="PTHR10836:SF76">
    <property type="entry name" value="GLYCERALDEHYDE-3-PHOSPHATE DEHYDROGENASE-RELATED"/>
    <property type="match status" value="1"/>
</dbReference>
<evidence type="ECO:0000256" key="3">
    <source>
        <dbReference type="SAM" id="MobiDB-lite"/>
    </source>
</evidence>
<dbReference type="InterPro" id="IPR020831">
    <property type="entry name" value="GlycerAld/Erythrose_P_DH"/>
</dbReference>
<evidence type="ECO:0000259" key="4">
    <source>
        <dbReference type="SMART" id="SM00846"/>
    </source>
</evidence>
<dbReference type="GO" id="GO:0005829">
    <property type="term" value="C:cytosol"/>
    <property type="evidence" value="ECO:0007669"/>
    <property type="project" value="TreeGrafter"/>
</dbReference>
<comment type="caution">
    <text evidence="5">The sequence shown here is derived from an EMBL/GenBank/DDBJ whole genome shotgun (WGS) entry which is preliminary data.</text>
</comment>
<dbReference type="InterPro" id="IPR036291">
    <property type="entry name" value="NAD(P)-bd_dom_sf"/>
</dbReference>